<dbReference type="SUPFAM" id="SSF55729">
    <property type="entry name" value="Acyl-CoA N-acyltransferases (Nat)"/>
    <property type="match status" value="1"/>
</dbReference>
<dbReference type="PANTHER" id="PTHR42791:SF1">
    <property type="entry name" value="N-ACETYLTRANSFERASE DOMAIN-CONTAINING PROTEIN"/>
    <property type="match status" value="1"/>
</dbReference>
<dbReference type="GO" id="GO:0016746">
    <property type="term" value="F:acyltransferase activity"/>
    <property type="evidence" value="ECO:0007669"/>
    <property type="project" value="UniProtKB-KW"/>
</dbReference>
<dbReference type="CDD" id="cd04301">
    <property type="entry name" value="NAT_SF"/>
    <property type="match status" value="1"/>
</dbReference>
<name>A0A0N7L9E4_9BASI</name>
<dbReference type="InterPro" id="IPR016181">
    <property type="entry name" value="Acyl_CoA_acyltransferase"/>
</dbReference>
<evidence type="ECO:0000313" key="1">
    <source>
        <dbReference type="EMBL" id="CEH13554.1"/>
    </source>
</evidence>
<proteinExistence type="predicted"/>
<keyword evidence="1" id="KW-0808">Transferase</keyword>
<dbReference type="Gene3D" id="3.40.630.30">
    <property type="match status" value="1"/>
</dbReference>
<dbReference type="PANTHER" id="PTHR42791">
    <property type="entry name" value="GNAT FAMILY ACETYLTRANSFERASE"/>
    <property type="match status" value="1"/>
</dbReference>
<dbReference type="InterPro" id="IPR052523">
    <property type="entry name" value="Trichothecene_AcTrans"/>
</dbReference>
<sequence>MTAYEAEAEAASSASTTHESFSPYNFVADNVQVYPASSERDIDEAGALLAVSYPEHARYIFGDLKHPSMKAYRASQLRRAIAAMHLSGLTSNEAATAHAASSSPCPVTRVLIARDATTDEFLGVIVWEVLGERVDADLLQIAAPQGQLSSELPEIGPYPATLHRPAWDLFAERMGTAREAFVKGRDTVFVKYLSVAPTAQRRGVGRKMMAGVFRDAWARTFESSALQRDSSISLGPFVFPNPGALARPLQPQRLVYLDAAPTPGAVPFYISLEFREMGRFGVPELIPECPQMISMGWDGMLADRA</sequence>
<organism evidence="1 2">
    <name type="scientific">Ceraceosorus bombacis</name>
    <dbReference type="NCBI Taxonomy" id="401625"/>
    <lineage>
        <taxon>Eukaryota</taxon>
        <taxon>Fungi</taxon>
        <taxon>Dikarya</taxon>
        <taxon>Basidiomycota</taxon>
        <taxon>Ustilaginomycotina</taxon>
        <taxon>Exobasidiomycetes</taxon>
        <taxon>Ceraceosorales</taxon>
        <taxon>Ceraceosoraceae</taxon>
        <taxon>Ceraceosorus</taxon>
    </lineage>
</organism>
<dbReference type="STRING" id="401625.A0A0N7L9E4"/>
<dbReference type="AlphaFoldDB" id="A0A0N7L9E4"/>
<evidence type="ECO:0000313" key="2">
    <source>
        <dbReference type="Proteomes" id="UP000054845"/>
    </source>
</evidence>
<accession>A0A0N7L9E4</accession>
<dbReference type="EMBL" id="CCYA01000221">
    <property type="protein sequence ID" value="CEH13554.1"/>
    <property type="molecule type" value="Genomic_DNA"/>
</dbReference>
<reference evidence="1 2" key="1">
    <citation type="submission" date="2014-09" db="EMBL/GenBank/DDBJ databases">
        <authorList>
            <person name="Magalhaes I.L.F."/>
            <person name="Oliveira U."/>
            <person name="Santos F.R."/>
            <person name="Vidigal T.H.D.A."/>
            <person name="Brescovit A.D."/>
            <person name="Santos A.J."/>
        </authorList>
    </citation>
    <scope>NUCLEOTIDE SEQUENCE [LARGE SCALE GENOMIC DNA]</scope>
</reference>
<keyword evidence="1" id="KW-0012">Acyltransferase</keyword>
<keyword evidence="2" id="KW-1185">Reference proteome</keyword>
<dbReference type="Proteomes" id="UP000054845">
    <property type="component" value="Unassembled WGS sequence"/>
</dbReference>
<dbReference type="OrthoDB" id="2533247at2759"/>
<protein>
    <submittedName>
        <fullName evidence="1">Acyl-CoA N-acyltransferase</fullName>
    </submittedName>
</protein>